<evidence type="ECO:0000256" key="7">
    <source>
        <dbReference type="ARBA" id="ARBA00023180"/>
    </source>
</evidence>
<feature type="domain" description="Glycoside hydrolase family 20 catalytic" evidence="11">
    <location>
        <begin position="172"/>
        <end position="491"/>
    </location>
</feature>
<evidence type="ECO:0000256" key="6">
    <source>
        <dbReference type="ARBA" id="ARBA00022801"/>
    </source>
</evidence>
<dbReference type="EMBL" id="ADBJ01000010">
    <property type="protein sequence ID" value="EFA84209.1"/>
    <property type="molecule type" value="Genomic_DNA"/>
</dbReference>
<keyword evidence="8" id="KW-0458">Lysosome</keyword>
<evidence type="ECO:0000313" key="14">
    <source>
        <dbReference type="Proteomes" id="UP000001396"/>
    </source>
</evidence>
<evidence type="ECO:0000256" key="8">
    <source>
        <dbReference type="ARBA" id="ARBA00023228"/>
    </source>
</evidence>
<dbReference type="FunFam" id="3.20.20.80:FF:000063">
    <property type="entry name" value="Beta-hexosaminidase"/>
    <property type="match status" value="1"/>
</dbReference>
<keyword evidence="7" id="KW-0325">Glycoprotein</keyword>
<evidence type="ECO:0000259" key="12">
    <source>
        <dbReference type="Pfam" id="PF14845"/>
    </source>
</evidence>
<dbReference type="GO" id="GO:0004563">
    <property type="term" value="F:beta-N-acetylhexosaminidase activity"/>
    <property type="evidence" value="ECO:0007669"/>
    <property type="project" value="UniProtKB-EC"/>
</dbReference>
<dbReference type="RefSeq" id="XP_020436325.1">
    <property type="nucleotide sequence ID" value="XM_020574253.1"/>
</dbReference>
<dbReference type="SUPFAM" id="SSF51445">
    <property type="entry name" value="(Trans)glycosidases"/>
    <property type="match status" value="1"/>
</dbReference>
<dbReference type="InterPro" id="IPR015883">
    <property type="entry name" value="Glyco_hydro_20_cat"/>
</dbReference>
<evidence type="ECO:0000256" key="9">
    <source>
        <dbReference type="ARBA" id="ARBA00023295"/>
    </source>
</evidence>
<evidence type="ECO:0000259" key="11">
    <source>
        <dbReference type="Pfam" id="PF00728"/>
    </source>
</evidence>
<dbReference type="FunCoup" id="D3B4G1">
    <property type="interactions" value="46"/>
</dbReference>
<comment type="catalytic activity">
    <reaction evidence="1">
        <text>Hydrolysis of terminal non-reducing N-acetyl-D-hexosamine residues in N-acetyl-beta-D-hexosaminides.</text>
        <dbReference type="EC" id="3.2.1.52"/>
    </reaction>
</comment>
<dbReference type="InterPro" id="IPR025705">
    <property type="entry name" value="Beta_hexosaminidase_sua/sub"/>
</dbReference>
<comment type="similarity">
    <text evidence="3">Belongs to the glycosyl hydrolase 20 family.</text>
</comment>
<proteinExistence type="inferred from homology"/>
<keyword evidence="14" id="KW-1185">Reference proteome</keyword>
<dbReference type="InParanoid" id="D3B4G1"/>
<keyword evidence="9" id="KW-0326">Glycosidase</keyword>
<accession>D3B4G1</accession>
<gene>
    <name evidence="13" type="primary">nagD</name>
    <name evidence="13" type="ORF">PPL_03285</name>
</gene>
<name>D3B4G1_HETP5</name>
<evidence type="ECO:0000256" key="1">
    <source>
        <dbReference type="ARBA" id="ARBA00001231"/>
    </source>
</evidence>
<dbReference type="InterPro" id="IPR011990">
    <property type="entry name" value="TPR-like_helical_dom_sf"/>
</dbReference>
<dbReference type="Gene3D" id="3.20.20.80">
    <property type="entry name" value="Glycosidases"/>
    <property type="match status" value="1"/>
</dbReference>
<reference evidence="13 14" key="1">
    <citation type="journal article" date="2011" name="Genome Res.">
        <title>Phylogeny-wide analysis of social amoeba genomes highlights ancient origins for complex intercellular communication.</title>
        <authorList>
            <person name="Heidel A.J."/>
            <person name="Lawal H.M."/>
            <person name="Felder M."/>
            <person name="Schilde C."/>
            <person name="Helps N.R."/>
            <person name="Tunggal B."/>
            <person name="Rivero F."/>
            <person name="John U."/>
            <person name="Schleicher M."/>
            <person name="Eichinger L."/>
            <person name="Platzer M."/>
            <person name="Noegel A.A."/>
            <person name="Schaap P."/>
            <person name="Gloeckner G."/>
        </authorList>
    </citation>
    <scope>NUCLEOTIDE SEQUENCE [LARGE SCALE GENOMIC DNA]</scope>
    <source>
        <strain evidence="14">ATCC 26659 / Pp 5 / PN500</strain>
    </source>
</reference>
<dbReference type="STRING" id="670386.D3B4G1"/>
<dbReference type="PANTHER" id="PTHR22600">
    <property type="entry name" value="BETA-HEXOSAMINIDASE"/>
    <property type="match status" value="1"/>
</dbReference>
<comment type="caution">
    <text evidence="13">The sequence shown here is derived from an EMBL/GenBank/DDBJ whole genome shotgun (WGS) entry which is preliminary data.</text>
</comment>
<organism evidence="13 14">
    <name type="scientific">Heterostelium pallidum (strain ATCC 26659 / Pp 5 / PN500)</name>
    <name type="common">Cellular slime mold</name>
    <name type="synonym">Polysphondylium pallidum</name>
    <dbReference type="NCBI Taxonomy" id="670386"/>
    <lineage>
        <taxon>Eukaryota</taxon>
        <taxon>Amoebozoa</taxon>
        <taxon>Evosea</taxon>
        <taxon>Eumycetozoa</taxon>
        <taxon>Dictyostelia</taxon>
        <taxon>Acytosteliales</taxon>
        <taxon>Acytosteliaceae</taxon>
        <taxon>Heterostelium</taxon>
    </lineage>
</organism>
<dbReference type="SUPFAM" id="SSF48439">
    <property type="entry name" value="Protein prenylyltransferase"/>
    <property type="match status" value="1"/>
</dbReference>
<dbReference type="SUPFAM" id="SSF55545">
    <property type="entry name" value="beta-N-acetylhexosaminidase-like domain"/>
    <property type="match status" value="1"/>
</dbReference>
<dbReference type="EC" id="3.2.1.52" evidence="4"/>
<dbReference type="AlphaFoldDB" id="D3B4G1"/>
<evidence type="ECO:0000256" key="10">
    <source>
        <dbReference type="PIRSR" id="PIRSR625705-1"/>
    </source>
</evidence>
<keyword evidence="5" id="KW-0732">Signal</keyword>
<dbReference type="GO" id="GO:0016020">
    <property type="term" value="C:membrane"/>
    <property type="evidence" value="ECO:0007669"/>
    <property type="project" value="TreeGrafter"/>
</dbReference>
<dbReference type="GO" id="GO:0005975">
    <property type="term" value="P:carbohydrate metabolic process"/>
    <property type="evidence" value="ECO:0007669"/>
    <property type="project" value="InterPro"/>
</dbReference>
<dbReference type="GO" id="GO:0005764">
    <property type="term" value="C:lysosome"/>
    <property type="evidence" value="ECO:0007669"/>
    <property type="project" value="UniProtKB-SubCell"/>
</dbReference>
<evidence type="ECO:0000256" key="3">
    <source>
        <dbReference type="ARBA" id="ARBA00006285"/>
    </source>
</evidence>
<dbReference type="GO" id="GO:0030203">
    <property type="term" value="P:glycosaminoglycan metabolic process"/>
    <property type="evidence" value="ECO:0007669"/>
    <property type="project" value="TreeGrafter"/>
</dbReference>
<protein>
    <recommendedName>
        <fullName evidence="4">beta-N-acetylhexosaminidase</fullName>
        <ecNumber evidence="4">3.2.1.52</ecNumber>
    </recommendedName>
</protein>
<comment type="subcellular location">
    <subcellularLocation>
        <location evidence="2">Lysosome</location>
    </subcellularLocation>
</comment>
<dbReference type="Pfam" id="PF13431">
    <property type="entry name" value="TPR_17"/>
    <property type="match status" value="4"/>
</dbReference>
<dbReference type="InterPro" id="IPR017853">
    <property type="entry name" value="GH"/>
</dbReference>
<feature type="active site" description="Proton donor" evidence="10">
    <location>
        <position position="333"/>
    </location>
</feature>
<evidence type="ECO:0000256" key="2">
    <source>
        <dbReference type="ARBA" id="ARBA00004371"/>
    </source>
</evidence>
<dbReference type="PANTHER" id="PTHR22600:SF21">
    <property type="entry name" value="BETA-HEXOSAMINIDASE A"/>
    <property type="match status" value="1"/>
</dbReference>
<evidence type="ECO:0000313" key="13">
    <source>
        <dbReference type="EMBL" id="EFA84209.1"/>
    </source>
</evidence>
<dbReference type="CDD" id="cd06562">
    <property type="entry name" value="GH20_HexA_HexB-like"/>
    <property type="match status" value="1"/>
</dbReference>
<dbReference type="Gene3D" id="3.30.379.10">
    <property type="entry name" value="Chitobiase/beta-hexosaminidase domain 2-like"/>
    <property type="match status" value="1"/>
</dbReference>
<dbReference type="PRINTS" id="PR00738">
    <property type="entry name" value="GLHYDRLASE20"/>
</dbReference>
<dbReference type="GeneID" id="31358807"/>
<dbReference type="InterPro" id="IPR029018">
    <property type="entry name" value="Hex-like_dom2"/>
</dbReference>
<dbReference type="Gene3D" id="1.25.40.10">
    <property type="entry name" value="Tetratricopeptide repeat domain"/>
    <property type="match status" value="1"/>
</dbReference>
<dbReference type="Pfam" id="PF00728">
    <property type="entry name" value="Glyco_hydro_20"/>
    <property type="match status" value="1"/>
</dbReference>
<dbReference type="Pfam" id="PF14845">
    <property type="entry name" value="Glycohydro_20b2"/>
    <property type="match status" value="1"/>
</dbReference>
<sequence length="950" mass="108815">MDISTTINKINNNNICSSFRFSKDHKSNTIRTNGDTQFNVYPMPQSVKSGSDILYLSNSFKFSTDSNSTILLDAISRYTQFIFDEKSTNVLNGPIINSIQINVDSNDETLVMGTDESYQLDVEQSGIVIHAPTVFGALHALESFSQLVTYDPYQMIFKIHQCPISIVDRPRFIHRGLLLDTSRHFIPVTKILEVLDSLSYAKFNVFHWHIVDSQSFPMQSKAYPNLWKGAWSPHEVYTQDDILNVIHYAKTRGIRVIPEVDMPGHGYAWSIGYPSLLPANYNLSPNCSQKCPDICNVPLDISSPEVYNITQGLIDELTSNLFTDQLFHIGGDEVVYECWENSEQFSKWMRDNNFNSYEQALQYFEQIIHDKVLSTKRYPVVWEDTFLMFGDQLNKDVIVQIYHQLTTLQDAVKAGHRAIASNAWNWYLDILYTPWQKFYLNDITVNITDSEEIKRVLGGEVALWSEMMDSSDIFSKIWPKAAAAAERLWSDASVDDVDEVVPRLERFRCHMIYRGIESAPLNSTSPNGPGPYEFKQSNHFVNDAKQSKYIKINSNISEKQQDSQPVTDEQQFLLRSIESYPTINTFYNNLALTISNGESVTLLNGQSMTQQQLYLKAIDCDPTNYISYNNLAKSLRRKESITLLNGQSMTQQQLYMKAIDCDPTNYISYYYLALLLKKDYTVESNGESITLNNGQSMTKHQLFLKTIECDPSHSNAFFQLGCILHTCVSKGESITLNNGQSMTLQQLYLKAIECDPTNYLAYYNLSFTLPPRSSKSIKLYNGKSMTSFDLLLKVIDLNPNYSNAYLQVANRLSIVVEILLKNGRLIDLFGLYKMAIMCDPSNYCAYANLANIMENKESITLQTNGTEVTFTKKDLYIKAIQIDPNRYYAYFRLALNMKSKETITLNNGTLMTKQQLLLDANRLDNTIKLIYKHIGLTLKEQQTNYYTFKW</sequence>
<evidence type="ECO:0000256" key="4">
    <source>
        <dbReference type="ARBA" id="ARBA00012663"/>
    </source>
</evidence>
<evidence type="ECO:0000256" key="5">
    <source>
        <dbReference type="ARBA" id="ARBA00022729"/>
    </source>
</evidence>
<feature type="domain" description="Beta-hexosaminidase eukaryotic type N-terminal" evidence="12">
    <location>
        <begin position="40"/>
        <end position="147"/>
    </location>
</feature>
<dbReference type="Proteomes" id="UP000001396">
    <property type="component" value="Unassembled WGS sequence"/>
</dbReference>
<dbReference type="InterPro" id="IPR029019">
    <property type="entry name" value="HEX_eukaryotic_N"/>
</dbReference>
<keyword evidence="6" id="KW-0378">Hydrolase</keyword>